<dbReference type="PROSITE" id="PS50404">
    <property type="entry name" value="GST_NTER"/>
    <property type="match status" value="1"/>
</dbReference>
<dbReference type="InterPro" id="IPR010987">
    <property type="entry name" value="Glutathione-S-Trfase_C-like"/>
</dbReference>
<accession>A0ABW8Z5P3</accession>
<dbReference type="GO" id="GO:0016034">
    <property type="term" value="F:maleylacetoacetate isomerase activity"/>
    <property type="evidence" value="ECO:0007669"/>
    <property type="project" value="UniProtKB-EC"/>
</dbReference>
<dbReference type="SUPFAM" id="SSF47616">
    <property type="entry name" value="GST C-terminal domain-like"/>
    <property type="match status" value="1"/>
</dbReference>
<evidence type="ECO:0000259" key="2">
    <source>
        <dbReference type="PROSITE" id="PS50404"/>
    </source>
</evidence>
<feature type="domain" description="GST N-terminal" evidence="2">
    <location>
        <begin position="1"/>
        <end position="84"/>
    </location>
</feature>
<reference evidence="4 5" key="1">
    <citation type="journal article" date="2024" name="Chem. Sci.">
        <title>Discovery of megapolipeptins by genome mining of a Burkholderiales bacteria collection.</title>
        <authorList>
            <person name="Paulo B.S."/>
            <person name="Recchia M.J.J."/>
            <person name="Lee S."/>
            <person name="Fergusson C.H."/>
            <person name="Romanowski S.B."/>
            <person name="Hernandez A."/>
            <person name="Krull N."/>
            <person name="Liu D.Y."/>
            <person name="Cavanagh H."/>
            <person name="Bos A."/>
            <person name="Gray C.A."/>
            <person name="Murphy B.T."/>
            <person name="Linington R.G."/>
            <person name="Eustaquio A.S."/>
        </authorList>
    </citation>
    <scope>NUCLEOTIDE SEQUENCE [LARGE SCALE GENOMIC DNA]</scope>
    <source>
        <strain evidence="4 5">RL21-008-BIB-B</strain>
    </source>
</reference>
<comment type="caution">
    <text evidence="4">The sequence shown here is derived from an EMBL/GenBank/DDBJ whole genome shotgun (WGS) entry which is preliminary data.</text>
</comment>
<organism evidence="4 5">
    <name type="scientific">Herbaspirillum rhizosphaerae</name>
    <dbReference type="NCBI Taxonomy" id="346179"/>
    <lineage>
        <taxon>Bacteria</taxon>
        <taxon>Pseudomonadati</taxon>
        <taxon>Pseudomonadota</taxon>
        <taxon>Betaproteobacteria</taxon>
        <taxon>Burkholderiales</taxon>
        <taxon>Oxalobacteraceae</taxon>
        <taxon>Herbaspirillum</taxon>
    </lineage>
</organism>
<evidence type="ECO:0000313" key="5">
    <source>
        <dbReference type="Proteomes" id="UP001629214"/>
    </source>
</evidence>
<feature type="domain" description="GST C-terminal" evidence="3">
    <location>
        <begin position="89"/>
        <end position="216"/>
    </location>
</feature>
<dbReference type="Pfam" id="PF13410">
    <property type="entry name" value="GST_C_2"/>
    <property type="match status" value="1"/>
</dbReference>
<dbReference type="CDD" id="cd03042">
    <property type="entry name" value="GST_N_Zeta"/>
    <property type="match status" value="1"/>
</dbReference>
<keyword evidence="4" id="KW-0413">Isomerase</keyword>
<dbReference type="SFLD" id="SFLDS00019">
    <property type="entry name" value="Glutathione_Transferase_(cytos"/>
    <property type="match status" value="1"/>
</dbReference>
<sequence length="216" mass="24125">MTIHLYSYFRSSASYRVRIALNLKGQSYDTVPVHLVNNGGEQFAPAFSALNPQSLVPVMEEDGRHITQSLAMLEYLEERFPTPALLPSGLLDRAHVREISLAIACDIHPLNNLRVLRMLKQELGVSEEVKQQWIQHWVKLGFAALEQQLAASPQRGRFCFGDTPTMADCCLIPQIFNARRFEVDMTPYPTLAAIDEACGQLKAFQLAQPSAQPDAG</sequence>
<proteinExistence type="inferred from homology"/>
<dbReference type="NCBIfam" id="TIGR01262">
    <property type="entry name" value="maiA"/>
    <property type="match status" value="1"/>
</dbReference>
<comment type="similarity">
    <text evidence="1">Belongs to the GST superfamily. Zeta family.</text>
</comment>
<dbReference type="InterPro" id="IPR034330">
    <property type="entry name" value="GST_Zeta_C"/>
</dbReference>
<dbReference type="CDD" id="cd03191">
    <property type="entry name" value="GST_C_Zeta"/>
    <property type="match status" value="1"/>
</dbReference>
<dbReference type="Pfam" id="PF13417">
    <property type="entry name" value="GST_N_3"/>
    <property type="match status" value="1"/>
</dbReference>
<keyword evidence="5" id="KW-1185">Reference proteome</keyword>
<dbReference type="PANTHER" id="PTHR42673:SF21">
    <property type="entry name" value="GLUTATHIONE S-TRANSFERASE YFCF"/>
    <property type="match status" value="1"/>
</dbReference>
<dbReference type="Gene3D" id="1.20.1050.10">
    <property type="match status" value="1"/>
</dbReference>
<name>A0ABW8Z5P3_9BURK</name>
<gene>
    <name evidence="4" type="primary">maiA</name>
    <name evidence="4" type="ORF">PQR63_05340</name>
</gene>
<dbReference type="InterPro" id="IPR004045">
    <property type="entry name" value="Glutathione_S-Trfase_N"/>
</dbReference>
<evidence type="ECO:0000259" key="3">
    <source>
        <dbReference type="PROSITE" id="PS50405"/>
    </source>
</evidence>
<evidence type="ECO:0000256" key="1">
    <source>
        <dbReference type="ARBA" id="ARBA00010007"/>
    </source>
</evidence>
<dbReference type="Proteomes" id="UP001629214">
    <property type="component" value="Unassembled WGS sequence"/>
</dbReference>
<dbReference type="InterPro" id="IPR040079">
    <property type="entry name" value="Glutathione_S-Trfase"/>
</dbReference>
<dbReference type="InterPro" id="IPR005955">
    <property type="entry name" value="GST_Zeta"/>
</dbReference>
<dbReference type="PROSITE" id="PS50405">
    <property type="entry name" value="GST_CTER"/>
    <property type="match status" value="1"/>
</dbReference>
<dbReference type="EMBL" id="JAQQFR010000003">
    <property type="protein sequence ID" value="MFL9877790.1"/>
    <property type="molecule type" value="Genomic_DNA"/>
</dbReference>
<dbReference type="SUPFAM" id="SSF52833">
    <property type="entry name" value="Thioredoxin-like"/>
    <property type="match status" value="1"/>
</dbReference>
<dbReference type="InterPro" id="IPR034333">
    <property type="entry name" value="GST_Zeta_N"/>
</dbReference>
<dbReference type="EC" id="5.2.1.2" evidence="4"/>
<dbReference type="SFLD" id="SFLDG00358">
    <property type="entry name" value="Main_(cytGST)"/>
    <property type="match status" value="1"/>
</dbReference>
<protein>
    <submittedName>
        <fullName evidence="4">Maleylacetoacetate isomerase</fullName>
        <ecNumber evidence="4">5.2.1.2</ecNumber>
    </submittedName>
</protein>
<dbReference type="RefSeq" id="WP_408166291.1">
    <property type="nucleotide sequence ID" value="NZ_JAQQFR010000003.1"/>
</dbReference>
<evidence type="ECO:0000313" key="4">
    <source>
        <dbReference type="EMBL" id="MFL9877790.1"/>
    </source>
</evidence>
<dbReference type="PANTHER" id="PTHR42673">
    <property type="entry name" value="MALEYLACETOACETATE ISOMERASE"/>
    <property type="match status" value="1"/>
</dbReference>
<dbReference type="InterPro" id="IPR036249">
    <property type="entry name" value="Thioredoxin-like_sf"/>
</dbReference>
<dbReference type="InterPro" id="IPR036282">
    <property type="entry name" value="Glutathione-S-Trfase_C_sf"/>
</dbReference>
<dbReference type="Gene3D" id="3.40.30.10">
    <property type="entry name" value="Glutaredoxin"/>
    <property type="match status" value="1"/>
</dbReference>